<evidence type="ECO:0000259" key="6">
    <source>
        <dbReference type="PROSITE" id="PS50089"/>
    </source>
</evidence>
<evidence type="ECO:0000256" key="3">
    <source>
        <dbReference type="ARBA" id="ARBA00022833"/>
    </source>
</evidence>
<keyword evidence="9" id="KW-1185">Reference proteome</keyword>
<evidence type="ECO:0000313" key="8">
    <source>
        <dbReference type="EMBL" id="KAL3863608.1"/>
    </source>
</evidence>
<dbReference type="InterPro" id="IPR018957">
    <property type="entry name" value="Znf_C3HC4_RING-type"/>
</dbReference>
<dbReference type="PROSITE" id="PS50119">
    <property type="entry name" value="ZF_BBOX"/>
    <property type="match status" value="1"/>
</dbReference>
<dbReference type="InterPro" id="IPR013083">
    <property type="entry name" value="Znf_RING/FYVE/PHD"/>
</dbReference>
<keyword evidence="3" id="KW-0862">Zinc</keyword>
<dbReference type="InterPro" id="IPR017907">
    <property type="entry name" value="Znf_RING_CS"/>
</dbReference>
<organism evidence="8 9">
    <name type="scientific">Sinanodonta woodiana</name>
    <name type="common">Chinese pond mussel</name>
    <name type="synonym">Anodonta woodiana</name>
    <dbReference type="NCBI Taxonomy" id="1069815"/>
    <lineage>
        <taxon>Eukaryota</taxon>
        <taxon>Metazoa</taxon>
        <taxon>Spiralia</taxon>
        <taxon>Lophotrochozoa</taxon>
        <taxon>Mollusca</taxon>
        <taxon>Bivalvia</taxon>
        <taxon>Autobranchia</taxon>
        <taxon>Heteroconchia</taxon>
        <taxon>Palaeoheterodonta</taxon>
        <taxon>Unionida</taxon>
        <taxon>Unionoidea</taxon>
        <taxon>Unionidae</taxon>
        <taxon>Unioninae</taxon>
        <taxon>Sinanodonta</taxon>
    </lineage>
</organism>
<dbReference type="InterPro" id="IPR000315">
    <property type="entry name" value="Znf_B-box"/>
</dbReference>
<evidence type="ECO:0000256" key="1">
    <source>
        <dbReference type="ARBA" id="ARBA00022723"/>
    </source>
</evidence>
<keyword evidence="2 4" id="KW-0863">Zinc-finger</keyword>
<dbReference type="PANTHER" id="PTHR25462">
    <property type="entry name" value="BONUS, ISOFORM C-RELATED"/>
    <property type="match status" value="1"/>
</dbReference>
<accession>A0ABD3VSS6</accession>
<dbReference type="SUPFAM" id="SSF57850">
    <property type="entry name" value="RING/U-box"/>
    <property type="match status" value="1"/>
</dbReference>
<reference evidence="8 9" key="1">
    <citation type="submission" date="2024-11" db="EMBL/GenBank/DDBJ databases">
        <title>Chromosome-level genome assembly of the freshwater bivalve Anodonta woodiana.</title>
        <authorList>
            <person name="Chen X."/>
        </authorList>
    </citation>
    <scope>NUCLEOTIDE SEQUENCE [LARGE SCALE GENOMIC DNA]</scope>
    <source>
        <strain evidence="8">MN2024</strain>
        <tissue evidence="8">Gills</tissue>
    </source>
</reference>
<keyword evidence="5" id="KW-0175">Coiled coil</keyword>
<sequence>MRARLSCLKCPACLQTSSTSKLLPCLHSICQNCVDKCLKHSQVSEEKCYQFQCPICVKIVTKPPHELLVKQWAWHFPVNAVLMYSLQDTKTKVVQTCDPCMYVGESNTATSYCATCKELLCPACDGAHRKSRATRQHTFLRLDENVEPAVAVTLAVSMTCTYHWNKDVEFYCVSHKSVCCSECLDYHRGCNEILKLKEHVDTLLKADELSKLTERMKSLEDHLDKFTKANDETQRELETSTEDMTTEIDKLIAILNEAKSRMSKEREDLLEGESQTRRSENQQCESLKATFRDFHHMLGAVVHYGDKHQNLVMLYKVKESLAYCEKTIQDNNLSVRHVGAKLMLNEHLISLRKLTGSQIAKIEVNENKLKLDPCVHQNCSMRSGTILTTTDEVVTSTTTSIDLGNEILSIYLSCLTLTGKVKGYLICNSSCVIYNYLCAYIY</sequence>
<proteinExistence type="predicted"/>
<feature type="domain" description="B box-type" evidence="7">
    <location>
        <begin position="92"/>
        <end position="142"/>
    </location>
</feature>
<evidence type="ECO:0000256" key="4">
    <source>
        <dbReference type="PROSITE-ProRule" id="PRU00024"/>
    </source>
</evidence>
<dbReference type="Pfam" id="PF00643">
    <property type="entry name" value="zf-B_box"/>
    <property type="match status" value="1"/>
</dbReference>
<dbReference type="Gene3D" id="3.30.40.10">
    <property type="entry name" value="Zinc/RING finger domain, C3HC4 (zinc finger)"/>
    <property type="match status" value="1"/>
</dbReference>
<evidence type="ECO:0000256" key="5">
    <source>
        <dbReference type="SAM" id="Coils"/>
    </source>
</evidence>
<dbReference type="Gene3D" id="3.30.160.60">
    <property type="entry name" value="Classic Zinc Finger"/>
    <property type="match status" value="1"/>
</dbReference>
<dbReference type="Pfam" id="PF00097">
    <property type="entry name" value="zf-C3HC4"/>
    <property type="match status" value="1"/>
</dbReference>
<dbReference type="EMBL" id="JBJQND010000010">
    <property type="protein sequence ID" value="KAL3863608.1"/>
    <property type="molecule type" value="Genomic_DNA"/>
</dbReference>
<dbReference type="PANTHER" id="PTHR25462:SF296">
    <property type="entry name" value="MEIOTIC P26, ISOFORM F"/>
    <property type="match status" value="1"/>
</dbReference>
<name>A0ABD3VSS6_SINWO</name>
<dbReference type="CDD" id="cd19757">
    <property type="entry name" value="Bbox1"/>
    <property type="match status" value="1"/>
</dbReference>
<comment type="caution">
    <text evidence="8">The sequence shown here is derived from an EMBL/GenBank/DDBJ whole genome shotgun (WGS) entry which is preliminary data.</text>
</comment>
<evidence type="ECO:0000256" key="2">
    <source>
        <dbReference type="ARBA" id="ARBA00022771"/>
    </source>
</evidence>
<dbReference type="GO" id="GO:0008270">
    <property type="term" value="F:zinc ion binding"/>
    <property type="evidence" value="ECO:0007669"/>
    <property type="project" value="UniProtKB-KW"/>
</dbReference>
<evidence type="ECO:0000259" key="7">
    <source>
        <dbReference type="PROSITE" id="PS50119"/>
    </source>
</evidence>
<dbReference type="InterPro" id="IPR001841">
    <property type="entry name" value="Znf_RING"/>
</dbReference>
<evidence type="ECO:0000313" key="9">
    <source>
        <dbReference type="Proteomes" id="UP001634394"/>
    </source>
</evidence>
<gene>
    <name evidence="8" type="ORF">ACJMK2_005359</name>
</gene>
<feature type="domain" description="RING-type" evidence="6">
    <location>
        <begin position="10"/>
        <end position="56"/>
    </location>
</feature>
<keyword evidence="1" id="KW-0479">Metal-binding</keyword>
<dbReference type="InterPro" id="IPR047153">
    <property type="entry name" value="TRIM45/56/19-like"/>
</dbReference>
<dbReference type="PROSITE" id="PS50089">
    <property type="entry name" value="ZF_RING_2"/>
    <property type="match status" value="1"/>
</dbReference>
<dbReference type="PROSITE" id="PS00518">
    <property type="entry name" value="ZF_RING_1"/>
    <property type="match status" value="1"/>
</dbReference>
<feature type="coiled-coil region" evidence="5">
    <location>
        <begin position="209"/>
        <end position="275"/>
    </location>
</feature>
<protein>
    <submittedName>
        <fullName evidence="8">Uncharacterized protein</fullName>
    </submittedName>
</protein>
<dbReference type="Proteomes" id="UP001634394">
    <property type="component" value="Unassembled WGS sequence"/>
</dbReference>
<dbReference type="SMART" id="SM00184">
    <property type="entry name" value="RING"/>
    <property type="match status" value="1"/>
</dbReference>
<dbReference type="AlphaFoldDB" id="A0ABD3VSS6"/>